<evidence type="ECO:0000313" key="1">
    <source>
        <dbReference type="EMBL" id="CCD56590.1"/>
    </source>
</evidence>
<reference evidence="2" key="1">
    <citation type="journal article" date="2011" name="PLoS Genet.">
        <title>Genomic analysis of the necrotrophic fungal pathogens Sclerotinia sclerotiorum and Botrytis cinerea.</title>
        <authorList>
            <person name="Amselem J."/>
            <person name="Cuomo C.A."/>
            <person name="van Kan J.A."/>
            <person name="Viaud M."/>
            <person name="Benito E.P."/>
            <person name="Couloux A."/>
            <person name="Coutinho P.M."/>
            <person name="de Vries R.P."/>
            <person name="Dyer P.S."/>
            <person name="Fillinger S."/>
            <person name="Fournier E."/>
            <person name="Gout L."/>
            <person name="Hahn M."/>
            <person name="Kohn L."/>
            <person name="Lapalu N."/>
            <person name="Plummer K.M."/>
            <person name="Pradier J.M."/>
            <person name="Quevillon E."/>
            <person name="Sharon A."/>
            <person name="Simon A."/>
            <person name="ten Have A."/>
            <person name="Tudzynski B."/>
            <person name="Tudzynski P."/>
            <person name="Wincker P."/>
            <person name="Andrew M."/>
            <person name="Anthouard V."/>
            <person name="Beever R.E."/>
            <person name="Beffa R."/>
            <person name="Benoit I."/>
            <person name="Bouzid O."/>
            <person name="Brault B."/>
            <person name="Chen Z."/>
            <person name="Choquer M."/>
            <person name="Collemare J."/>
            <person name="Cotton P."/>
            <person name="Danchin E.G."/>
            <person name="Da Silva C."/>
            <person name="Gautier A."/>
            <person name="Giraud C."/>
            <person name="Giraud T."/>
            <person name="Gonzalez C."/>
            <person name="Grossetete S."/>
            <person name="Guldener U."/>
            <person name="Henrissat B."/>
            <person name="Howlett B.J."/>
            <person name="Kodira C."/>
            <person name="Kretschmer M."/>
            <person name="Lappartient A."/>
            <person name="Leroch M."/>
            <person name="Levis C."/>
            <person name="Mauceli E."/>
            <person name="Neuveglise C."/>
            <person name="Oeser B."/>
            <person name="Pearson M."/>
            <person name="Poulain J."/>
            <person name="Poussereau N."/>
            <person name="Quesneville H."/>
            <person name="Rascle C."/>
            <person name="Schumacher J."/>
            <person name="Segurens B."/>
            <person name="Sexton A."/>
            <person name="Silva E."/>
            <person name="Sirven C."/>
            <person name="Soanes D.M."/>
            <person name="Talbot N.J."/>
            <person name="Templeton M."/>
            <person name="Yandava C."/>
            <person name="Yarden O."/>
            <person name="Zeng Q."/>
            <person name="Rollins J.A."/>
            <person name="Lebrun M.H."/>
            <person name="Dickman M."/>
        </authorList>
    </citation>
    <scope>NUCLEOTIDE SEQUENCE [LARGE SCALE GENOMIC DNA]</scope>
    <source>
        <strain evidence="2">T4</strain>
    </source>
</reference>
<dbReference type="EMBL" id="FQ790361">
    <property type="protein sequence ID" value="CCD56590.1"/>
    <property type="molecule type" value="Genomic_DNA"/>
</dbReference>
<protein>
    <submittedName>
        <fullName evidence="1">Uncharacterized protein</fullName>
    </submittedName>
</protein>
<dbReference type="InParanoid" id="G2YY92"/>
<dbReference type="Proteomes" id="UP000008177">
    <property type="component" value="Unplaced contigs"/>
</dbReference>
<sequence>MSFGTMFNYRTLWFGRDRSGTWIQWVSPEVPIYLDDETSELCSGIMQISRARQLPIRSIEVSLCHISRLMSQAFFLDFFGENKNQRHGQGNIQPRVL</sequence>
<proteinExistence type="predicted"/>
<accession>G2YY92</accession>
<dbReference type="HOGENOM" id="CLU_2346461_0_0_1"/>
<dbReference type="AlphaFoldDB" id="G2YY92"/>
<organism evidence="1 2">
    <name type="scientific">Botryotinia fuckeliana (strain T4)</name>
    <name type="common">Noble rot fungus</name>
    <name type="synonym">Botrytis cinerea</name>
    <dbReference type="NCBI Taxonomy" id="999810"/>
    <lineage>
        <taxon>Eukaryota</taxon>
        <taxon>Fungi</taxon>
        <taxon>Dikarya</taxon>
        <taxon>Ascomycota</taxon>
        <taxon>Pezizomycotina</taxon>
        <taxon>Leotiomycetes</taxon>
        <taxon>Helotiales</taxon>
        <taxon>Sclerotiniaceae</taxon>
        <taxon>Botrytis</taxon>
    </lineage>
</organism>
<name>G2YY92_BOTF4</name>
<gene>
    <name evidence="1" type="ORF">BofuT4_uP143980.1</name>
</gene>
<evidence type="ECO:0000313" key="2">
    <source>
        <dbReference type="Proteomes" id="UP000008177"/>
    </source>
</evidence>